<proteinExistence type="predicted"/>
<gene>
    <name evidence="1" type="ORF">TSUD_272190</name>
</gene>
<organism evidence="1 2">
    <name type="scientific">Trifolium subterraneum</name>
    <name type="common">Subterranean clover</name>
    <dbReference type="NCBI Taxonomy" id="3900"/>
    <lineage>
        <taxon>Eukaryota</taxon>
        <taxon>Viridiplantae</taxon>
        <taxon>Streptophyta</taxon>
        <taxon>Embryophyta</taxon>
        <taxon>Tracheophyta</taxon>
        <taxon>Spermatophyta</taxon>
        <taxon>Magnoliopsida</taxon>
        <taxon>eudicotyledons</taxon>
        <taxon>Gunneridae</taxon>
        <taxon>Pentapetalae</taxon>
        <taxon>rosids</taxon>
        <taxon>fabids</taxon>
        <taxon>Fabales</taxon>
        <taxon>Fabaceae</taxon>
        <taxon>Papilionoideae</taxon>
        <taxon>50 kb inversion clade</taxon>
        <taxon>NPAAA clade</taxon>
        <taxon>Hologalegina</taxon>
        <taxon>IRL clade</taxon>
        <taxon>Trifolieae</taxon>
        <taxon>Trifolium</taxon>
    </lineage>
</organism>
<evidence type="ECO:0000313" key="2">
    <source>
        <dbReference type="Proteomes" id="UP000242715"/>
    </source>
</evidence>
<dbReference type="EMBL" id="DF974374">
    <property type="protein sequence ID" value="GAU48041.1"/>
    <property type="molecule type" value="Genomic_DNA"/>
</dbReference>
<protein>
    <submittedName>
        <fullName evidence="1">Uncharacterized protein</fullName>
    </submittedName>
</protein>
<sequence>MLVSLCFCDVVVECDYFHCCWSRGELNLFCLRLHRGGAVMWLSSALSYHFEAVEIVHCLIDPRLHGLHYVESDGFLRYYIVGRRMFNNFLCLILSVSLVLRDMFDGGGIVCCGLICASKGANADARGS</sequence>
<keyword evidence="2" id="KW-1185">Reference proteome</keyword>
<dbReference type="Proteomes" id="UP000242715">
    <property type="component" value="Unassembled WGS sequence"/>
</dbReference>
<dbReference type="AlphaFoldDB" id="A0A2Z6NV15"/>
<evidence type="ECO:0000313" key="1">
    <source>
        <dbReference type="EMBL" id="GAU48041.1"/>
    </source>
</evidence>
<reference evidence="2" key="1">
    <citation type="journal article" date="2017" name="Front. Plant Sci.">
        <title>Climate Clever Clovers: New Paradigm to Reduce the Environmental Footprint of Ruminants by Breeding Low Methanogenic Forages Utilizing Haplotype Variation.</title>
        <authorList>
            <person name="Kaur P."/>
            <person name="Appels R."/>
            <person name="Bayer P.E."/>
            <person name="Keeble-Gagnere G."/>
            <person name="Wang J."/>
            <person name="Hirakawa H."/>
            <person name="Shirasawa K."/>
            <person name="Vercoe P."/>
            <person name="Stefanova K."/>
            <person name="Durmic Z."/>
            <person name="Nichols P."/>
            <person name="Revell C."/>
            <person name="Isobe S.N."/>
            <person name="Edwards D."/>
            <person name="Erskine W."/>
        </authorList>
    </citation>
    <scope>NUCLEOTIDE SEQUENCE [LARGE SCALE GENOMIC DNA]</scope>
    <source>
        <strain evidence="2">cv. Daliak</strain>
    </source>
</reference>
<name>A0A2Z6NV15_TRISU</name>
<accession>A0A2Z6NV15</accession>